<accession>A0A1G4I469</accession>
<reference evidence="2" key="1">
    <citation type="submission" date="2016-09" db="EMBL/GenBank/DDBJ databases">
        <authorList>
            <person name="Hebert L."/>
            <person name="Moumen B."/>
        </authorList>
    </citation>
    <scope>NUCLEOTIDE SEQUENCE [LARGE SCALE GENOMIC DNA]</scope>
    <source>
        <strain evidence="2">OVI</strain>
    </source>
</reference>
<dbReference type="GeneID" id="92374252"/>
<dbReference type="Proteomes" id="UP000195570">
    <property type="component" value="Unassembled WGS sequence"/>
</dbReference>
<name>A0A1G4I469_TRYEQ</name>
<organism evidence="2 3">
    <name type="scientific">Trypanosoma equiperdum</name>
    <dbReference type="NCBI Taxonomy" id="5694"/>
    <lineage>
        <taxon>Eukaryota</taxon>
        <taxon>Discoba</taxon>
        <taxon>Euglenozoa</taxon>
        <taxon>Kinetoplastea</taxon>
        <taxon>Metakinetoplastina</taxon>
        <taxon>Trypanosomatida</taxon>
        <taxon>Trypanosomatidae</taxon>
        <taxon>Trypanosoma</taxon>
    </lineage>
</organism>
<protein>
    <submittedName>
        <fullName evidence="2">Uncharacterized protein</fullName>
    </submittedName>
</protein>
<evidence type="ECO:0000256" key="1">
    <source>
        <dbReference type="SAM" id="MobiDB-lite"/>
    </source>
</evidence>
<dbReference type="VEuPathDB" id="TriTrypDB:TEOVI_000031200"/>
<comment type="caution">
    <text evidence="2">The sequence shown here is derived from an EMBL/GenBank/DDBJ whole genome shotgun (WGS) entry which is preliminary data.</text>
</comment>
<dbReference type="RefSeq" id="XP_067077930.1">
    <property type="nucleotide sequence ID" value="XM_067221829.1"/>
</dbReference>
<dbReference type="AlphaFoldDB" id="A0A1G4I469"/>
<evidence type="ECO:0000313" key="2">
    <source>
        <dbReference type="EMBL" id="SCU66489.1"/>
    </source>
</evidence>
<feature type="region of interest" description="Disordered" evidence="1">
    <location>
        <begin position="54"/>
        <end position="79"/>
    </location>
</feature>
<dbReference type="EMBL" id="CZPT02000555">
    <property type="protein sequence ID" value="SCU66489.1"/>
    <property type="molecule type" value="Genomic_DNA"/>
</dbReference>
<evidence type="ECO:0000313" key="3">
    <source>
        <dbReference type="Proteomes" id="UP000195570"/>
    </source>
</evidence>
<gene>
    <name evidence="2" type="ORF">TEOVI_000031200</name>
</gene>
<proteinExistence type="predicted"/>
<sequence>MCSRRPLRQRALTPVPHRIPRFFSFQSQLRVAHWNFRVRSQRYRVRPLPHISAVPAGPFRQRRSTHAPEDPDVSSFRGATCGDGTVKKEASGANAHPSRLLSGCAAHLCTQDEPSKGVTCRFCTTIGLGLFGGHGSARGHPRVHMEPTLRLWSLHGGGFYGLWSPPLDAPATWRTSLNTVTAGPGGVSLTE</sequence>
<keyword evidence="3" id="KW-1185">Reference proteome</keyword>